<dbReference type="Proteomes" id="UP000499080">
    <property type="component" value="Unassembled WGS sequence"/>
</dbReference>
<evidence type="ECO:0000313" key="2">
    <source>
        <dbReference type="Proteomes" id="UP000499080"/>
    </source>
</evidence>
<dbReference type="EMBL" id="BGPR01002233">
    <property type="protein sequence ID" value="GBM70162.1"/>
    <property type="molecule type" value="Genomic_DNA"/>
</dbReference>
<gene>
    <name evidence="1" type="ORF">AVEN_1807_1</name>
</gene>
<evidence type="ECO:0000313" key="1">
    <source>
        <dbReference type="EMBL" id="GBM70162.1"/>
    </source>
</evidence>
<keyword evidence="2" id="KW-1185">Reference proteome</keyword>
<reference evidence="1 2" key="1">
    <citation type="journal article" date="2019" name="Sci. Rep.">
        <title>Orb-weaving spider Araneus ventricosus genome elucidates the spidroin gene catalogue.</title>
        <authorList>
            <person name="Kono N."/>
            <person name="Nakamura H."/>
            <person name="Ohtoshi R."/>
            <person name="Moran D.A.P."/>
            <person name="Shinohara A."/>
            <person name="Yoshida Y."/>
            <person name="Fujiwara M."/>
            <person name="Mori M."/>
            <person name="Tomita M."/>
            <person name="Arakawa K."/>
        </authorList>
    </citation>
    <scope>NUCLEOTIDE SEQUENCE [LARGE SCALE GENOMIC DNA]</scope>
</reference>
<dbReference type="AlphaFoldDB" id="A0A4Y2HY56"/>
<protein>
    <submittedName>
        <fullName evidence="1">Uncharacterized protein</fullName>
    </submittedName>
</protein>
<sequence>MLANCLQIQHNRSNKYLLWVKTIIAVNFIPDGQDHSSDGLRLLPGFTATVVSVVNQASKAYHIQASFVHSKSMFTLLAEKRTNLLFRGFSSSKELKTFLA</sequence>
<proteinExistence type="predicted"/>
<organism evidence="1 2">
    <name type="scientific">Araneus ventricosus</name>
    <name type="common">Orbweaver spider</name>
    <name type="synonym">Epeira ventricosa</name>
    <dbReference type="NCBI Taxonomy" id="182803"/>
    <lineage>
        <taxon>Eukaryota</taxon>
        <taxon>Metazoa</taxon>
        <taxon>Ecdysozoa</taxon>
        <taxon>Arthropoda</taxon>
        <taxon>Chelicerata</taxon>
        <taxon>Arachnida</taxon>
        <taxon>Araneae</taxon>
        <taxon>Araneomorphae</taxon>
        <taxon>Entelegynae</taxon>
        <taxon>Araneoidea</taxon>
        <taxon>Araneidae</taxon>
        <taxon>Araneus</taxon>
    </lineage>
</organism>
<name>A0A4Y2HY56_ARAVE</name>
<accession>A0A4Y2HY56</accession>
<comment type="caution">
    <text evidence="1">The sequence shown here is derived from an EMBL/GenBank/DDBJ whole genome shotgun (WGS) entry which is preliminary data.</text>
</comment>